<name>A0ABQ8TG41_PERAM</name>
<evidence type="ECO:0000313" key="8">
    <source>
        <dbReference type="Proteomes" id="UP001148838"/>
    </source>
</evidence>
<dbReference type="InterPro" id="IPR002156">
    <property type="entry name" value="RNaseH_domain"/>
</dbReference>
<dbReference type="EMBL" id="JAJSOF020000011">
    <property type="protein sequence ID" value="KAJ4444903.1"/>
    <property type="molecule type" value="Genomic_DNA"/>
</dbReference>
<dbReference type="Pfam" id="PF06881">
    <property type="entry name" value="Elongin_A"/>
    <property type="match status" value="1"/>
</dbReference>
<feature type="compositionally biased region" description="Basic and acidic residues" evidence="4">
    <location>
        <begin position="203"/>
        <end position="216"/>
    </location>
</feature>
<dbReference type="Proteomes" id="UP001148838">
    <property type="component" value="Unassembled WGS sequence"/>
</dbReference>
<dbReference type="InterPro" id="IPR003617">
    <property type="entry name" value="TFIIS/CRSP70_N_sub"/>
</dbReference>
<comment type="caution">
    <text evidence="7">The sequence shown here is derived from an EMBL/GenBank/DDBJ whole genome shotgun (WGS) entry which is preliminary data.</text>
</comment>
<dbReference type="InterPro" id="IPR012337">
    <property type="entry name" value="RNaseH-like_sf"/>
</dbReference>
<dbReference type="InterPro" id="IPR010684">
    <property type="entry name" value="RNA_pol_II_trans_fac_SIII_A"/>
</dbReference>
<dbReference type="InterPro" id="IPR036397">
    <property type="entry name" value="RNaseH_sf"/>
</dbReference>
<feature type="compositionally biased region" description="Basic and acidic residues" evidence="4">
    <location>
        <begin position="128"/>
        <end position="158"/>
    </location>
</feature>
<dbReference type="PROSITE" id="PS50879">
    <property type="entry name" value="RNASE_H_1"/>
    <property type="match status" value="1"/>
</dbReference>
<feature type="compositionally biased region" description="Acidic residues" evidence="4">
    <location>
        <begin position="82"/>
        <end position="103"/>
    </location>
</feature>
<dbReference type="InterPro" id="IPR017923">
    <property type="entry name" value="TFIIS_N"/>
</dbReference>
<comment type="subcellular location">
    <subcellularLocation>
        <location evidence="1 3">Nucleus</location>
    </subcellularLocation>
</comment>
<feature type="compositionally biased region" description="Basic and acidic residues" evidence="4">
    <location>
        <begin position="241"/>
        <end position="260"/>
    </location>
</feature>
<dbReference type="PANTHER" id="PTHR15141:SF76">
    <property type="entry name" value="TRANSCRIPTION ELONGATION FACTOR B POLYPEPTIDE 3"/>
    <property type="match status" value="1"/>
</dbReference>
<evidence type="ECO:0000256" key="2">
    <source>
        <dbReference type="ARBA" id="ARBA00023242"/>
    </source>
</evidence>
<proteinExistence type="predicted"/>
<dbReference type="SUPFAM" id="SSF47676">
    <property type="entry name" value="Conserved domain common to transcription factors TFIIS, elongin A, CRSP70"/>
    <property type="match status" value="1"/>
</dbReference>
<feature type="domain" description="RNase H type-1" evidence="5">
    <location>
        <begin position="1073"/>
        <end position="1204"/>
    </location>
</feature>
<dbReference type="SMART" id="SM00509">
    <property type="entry name" value="TFS2N"/>
    <property type="match status" value="1"/>
</dbReference>
<dbReference type="PANTHER" id="PTHR15141">
    <property type="entry name" value="TRANSCRIPTION ELONGATION FACTOR B POLYPEPTIDE 3"/>
    <property type="match status" value="1"/>
</dbReference>
<evidence type="ECO:0000313" key="7">
    <source>
        <dbReference type="EMBL" id="KAJ4444903.1"/>
    </source>
</evidence>
<evidence type="ECO:0000259" key="5">
    <source>
        <dbReference type="PROSITE" id="PS50879"/>
    </source>
</evidence>
<dbReference type="InterPro" id="IPR035441">
    <property type="entry name" value="TFIIS/LEDGF_dom_sf"/>
</dbReference>
<keyword evidence="2 3" id="KW-0539">Nucleus</keyword>
<dbReference type="CDD" id="cd09276">
    <property type="entry name" value="Rnase_HI_RT_non_LTR"/>
    <property type="match status" value="2"/>
</dbReference>
<feature type="region of interest" description="Disordered" evidence="4">
    <location>
        <begin position="598"/>
        <end position="634"/>
    </location>
</feature>
<evidence type="ECO:0000259" key="6">
    <source>
        <dbReference type="PROSITE" id="PS51319"/>
    </source>
</evidence>
<protein>
    <recommendedName>
        <fullName evidence="9">RNase H type-1 domain-containing protein</fullName>
    </recommendedName>
</protein>
<feature type="region of interest" description="Disordered" evidence="4">
    <location>
        <begin position="78"/>
        <end position="323"/>
    </location>
</feature>
<dbReference type="Pfam" id="PF08711">
    <property type="entry name" value="Med26"/>
    <property type="match status" value="1"/>
</dbReference>
<feature type="compositionally biased region" description="Basic and acidic residues" evidence="4">
    <location>
        <begin position="174"/>
        <end position="190"/>
    </location>
</feature>
<accession>A0ABQ8TG41</accession>
<dbReference type="Gene3D" id="1.20.930.10">
    <property type="entry name" value="Conserved domain common to transcription factors TFIIS, elongin A, CRSP70"/>
    <property type="match status" value="1"/>
</dbReference>
<keyword evidence="8" id="KW-1185">Reference proteome</keyword>
<feature type="domain" description="TFIIS N-terminal" evidence="6">
    <location>
        <begin position="8"/>
        <end position="81"/>
    </location>
</feature>
<dbReference type="Gene3D" id="3.30.420.10">
    <property type="entry name" value="Ribonuclease H-like superfamily/Ribonuclease H"/>
    <property type="match status" value="3"/>
</dbReference>
<gene>
    <name evidence="7" type="ORF">ANN_06701</name>
</gene>
<organism evidence="7 8">
    <name type="scientific">Periplaneta americana</name>
    <name type="common">American cockroach</name>
    <name type="synonym">Blatta americana</name>
    <dbReference type="NCBI Taxonomy" id="6978"/>
    <lineage>
        <taxon>Eukaryota</taxon>
        <taxon>Metazoa</taxon>
        <taxon>Ecdysozoa</taxon>
        <taxon>Arthropoda</taxon>
        <taxon>Hexapoda</taxon>
        <taxon>Insecta</taxon>
        <taxon>Pterygota</taxon>
        <taxon>Neoptera</taxon>
        <taxon>Polyneoptera</taxon>
        <taxon>Dictyoptera</taxon>
        <taxon>Blattodea</taxon>
        <taxon>Blattoidea</taxon>
        <taxon>Blattidae</taxon>
        <taxon>Blattinae</taxon>
        <taxon>Periplaneta</taxon>
    </lineage>
</organism>
<reference evidence="7 8" key="1">
    <citation type="journal article" date="2022" name="Allergy">
        <title>Genome assembly and annotation of Periplaneta americana reveal a comprehensive cockroach allergen profile.</title>
        <authorList>
            <person name="Wang L."/>
            <person name="Xiong Q."/>
            <person name="Saelim N."/>
            <person name="Wang L."/>
            <person name="Nong W."/>
            <person name="Wan A.T."/>
            <person name="Shi M."/>
            <person name="Liu X."/>
            <person name="Cao Q."/>
            <person name="Hui J.H.L."/>
            <person name="Sookrung N."/>
            <person name="Leung T.F."/>
            <person name="Tungtrongchitr A."/>
            <person name="Tsui S.K.W."/>
        </authorList>
    </citation>
    <scope>NUCLEOTIDE SEQUENCE [LARGE SCALE GENOMIC DNA]</scope>
    <source>
        <strain evidence="7">PWHHKU_190912</strain>
    </source>
</reference>
<dbReference type="SUPFAM" id="SSF53098">
    <property type="entry name" value="Ribonuclease H-like"/>
    <property type="match status" value="2"/>
</dbReference>
<feature type="compositionally biased region" description="Low complexity" evidence="4">
    <location>
        <begin position="281"/>
        <end position="292"/>
    </location>
</feature>
<evidence type="ECO:0000256" key="1">
    <source>
        <dbReference type="ARBA" id="ARBA00004123"/>
    </source>
</evidence>
<evidence type="ECO:0008006" key="9">
    <source>
        <dbReference type="Google" id="ProtNLM"/>
    </source>
</evidence>
<feature type="compositionally biased region" description="Basic residues" evidence="4">
    <location>
        <begin position="231"/>
        <end position="240"/>
    </location>
</feature>
<feature type="compositionally biased region" description="Low complexity" evidence="4">
    <location>
        <begin position="601"/>
        <end position="620"/>
    </location>
</feature>
<evidence type="ECO:0000256" key="4">
    <source>
        <dbReference type="SAM" id="MobiDB-lite"/>
    </source>
</evidence>
<dbReference type="InterPro" id="IPR051870">
    <property type="entry name" value="Elongin-A_domain"/>
</dbReference>
<dbReference type="Pfam" id="PF00075">
    <property type="entry name" value="RNase_H"/>
    <property type="match status" value="1"/>
</dbReference>
<feature type="compositionally biased region" description="Basic and acidic residues" evidence="4">
    <location>
        <begin position="104"/>
        <end position="121"/>
    </location>
</feature>
<sequence length="1501" mass="169856">MFNMSVVEVIKHYQRSIEKCQDNKDRVLHCIGKLYRLPVTVQHLQDTGIGRTVNALRKYDGDTGEAAKALVAKWKAMVAAEDSSDGEEHPDPEENNNSPEEEQQQSHRQSEQEHHRSSKDKSSHRKKYREEKSAKVKKKSIQDESRKRRYEEENGKSAEKKRRKQETDSDSSDEDRFQVVEPDDSGHDSDANQVSQDSGEETTPVHHGKEREKDSSEETTPVYHSKEREKDRHHRKHEKHKDKASSSSSHKEDRTKTKEGSKHRKDEKRKVESKKHKSKSAHSAPEPAPKIVSSDKKPVKVKKEKPDEAEDGSIDCSTDTPIAKTPVVNEIPPWKWVIPEHSIQIPGNHSKNDSPYILKLDTMELLCSTYKDHLQIYTDGSLNPNNGTSGAGYYIPKYQESYFIPCSSSSSLDTELLAIDAALQIIPIQKQLSKLKELQKEITFQWIPSHCGIPGNEKVDDIAKQATYLQPRPLQVISLSSAFASVKSHFTNLWINNWLSSDKGKILQSIQKKPNDLEMYKNFPRHVQTFLTRARAGHIVTQLYLHRFHISDNPTCLWCNNHDEDLEYILLYCPSINHKRRASFAEALGMVDPIVKKKHISTPSPGTSSSASSPRKSSSSLKKKDISSGSSSSSSKATILANELGLLSPNVKLEPLEVEVDLAATLPAITPNYKPLPHYNLLDSPPHRKTKHLTEEEALSQVMSTKNQRTKVYSGVKSGKSWATVPSLYDICVRVLQENIDALEYTGGVPYDLLKPVLQHATPEQLFMLEHYNPYLIEDTGDLWQFHCQREFRSKQRQDMETAREMYINPLPLPPTYLSLDNRFSKTGMLMEGEFGTFWWGDKEKMGEPRENPYNLSFVHEYQKPHQLSQMFFKLSDNILCKIHKINKQEIPVCISDTLIAKTPVVNEVPSWKWVIPEHSIQIPGNHSKNDPPCILKLDAVELLSSTYKNHLQIYTDGSLNPNNGTSEAASRRCLDEREAKLKALTTNIQQSIAKSTPVRQTKLAYVDSIAKPPRNVARQQAKFGTAHGDKLTPAQVKTARAKAKAGATAGAVPAPAPVRHIQTETVNIRYPPQNWLHLYTDGSLISREKGAGAGVTCCLFSLYRSLGYGTISFDGEIIAISESLRNLLCHINKFRNAVILSDSKAAILSIISKHTPSSQTAETTKMLSQLISLNKRIVFQWIPSHCGILGNENADALAKKGSTASYRHVTKSTYYSVKRFIKSTYLDFNKQNLITQSQGKKWNSLHQNPQLIPDLPRKSSVAAFRLTTGHDCLAKHLHRIGIYQSPNCPLCNSNQEMDSEHLKSCASLAGHDNIFEKYWSARGQMTLLRLRWAGHVACMGESRNTYRVLVGRPEGKRPLGRPRRRWEDNIKMDLREVGYDDRDWINLAQDRDRWRAYVRAAMNLRYYLQIRTTSSQFTVLLSQSLEFTVSRTTDLQRQFTVLELGSLQLRSTALELRSLQLRSTALELRPSDADADADAHSSRTPAHKSGLLALAYSLTE</sequence>
<dbReference type="Gene3D" id="6.10.250.3180">
    <property type="match status" value="1"/>
</dbReference>
<dbReference type="PROSITE" id="PS51319">
    <property type="entry name" value="TFIIS_N"/>
    <property type="match status" value="1"/>
</dbReference>
<feature type="compositionally biased region" description="Basic residues" evidence="4">
    <location>
        <begin position="261"/>
        <end position="280"/>
    </location>
</feature>
<evidence type="ECO:0000256" key="3">
    <source>
        <dbReference type="PROSITE-ProRule" id="PRU00649"/>
    </source>
</evidence>